<evidence type="ECO:0000313" key="2">
    <source>
        <dbReference type="Proteomes" id="UP000074914"/>
    </source>
</evidence>
<proteinExistence type="predicted"/>
<keyword evidence="2" id="KW-1185">Reference proteome</keyword>
<accession>A0ABM5ZAX5</accession>
<name>A0ABM5ZAX5_9BURK</name>
<reference evidence="1 2" key="1">
    <citation type="submission" date="2015-11" db="EMBL/GenBank/DDBJ databases">
        <title>Exploring the genomic traits of fungus-feeding bacterial genus Collimonas.</title>
        <authorList>
            <person name="Song C."/>
            <person name="Schmidt R."/>
            <person name="de Jager V."/>
            <person name="Krzyzanowska D."/>
            <person name="Jongedijk E."/>
            <person name="Cankar K."/>
            <person name="Beekwilder J."/>
            <person name="van Veen A."/>
            <person name="de Boer W."/>
            <person name="van Veen J.A."/>
            <person name="Garbeva P."/>
        </authorList>
    </citation>
    <scope>NUCLEOTIDE SEQUENCE [LARGE SCALE GENOMIC DNA]</scope>
    <source>
        <strain evidence="1 2">Ter291</strain>
    </source>
</reference>
<organism evidence="1 2">
    <name type="scientific">Collimonas pratensis</name>
    <dbReference type="NCBI Taxonomy" id="279113"/>
    <lineage>
        <taxon>Bacteria</taxon>
        <taxon>Pseudomonadati</taxon>
        <taxon>Pseudomonadota</taxon>
        <taxon>Betaproteobacteria</taxon>
        <taxon>Burkholderiales</taxon>
        <taxon>Oxalobacteraceae</taxon>
        <taxon>Collimonas</taxon>
    </lineage>
</organism>
<dbReference type="EMBL" id="CP013236">
    <property type="protein sequence ID" value="AMP16356.1"/>
    <property type="molecule type" value="Genomic_DNA"/>
</dbReference>
<protein>
    <submittedName>
        <fullName evidence="1">Uncharacterized protein</fullName>
    </submittedName>
</protein>
<gene>
    <name evidence="1" type="ORF">CPter291_4125</name>
</gene>
<evidence type="ECO:0000313" key="1">
    <source>
        <dbReference type="EMBL" id="AMP16356.1"/>
    </source>
</evidence>
<sequence>MVMNGGKDIIIESFKILLAFAGGAYGGFHAGKNKKDPEN</sequence>
<dbReference type="Proteomes" id="UP000074914">
    <property type="component" value="Chromosome"/>
</dbReference>